<accession>A1RTY3</accession>
<dbReference type="EMBL" id="CP000504">
    <property type="protein sequence ID" value="ABL88415.1"/>
    <property type="molecule type" value="Genomic_DNA"/>
</dbReference>
<dbReference type="InterPro" id="IPR036388">
    <property type="entry name" value="WH-like_DNA-bd_sf"/>
</dbReference>
<keyword evidence="2" id="KW-0812">Transmembrane</keyword>
<dbReference type="Gene3D" id="1.10.10.10">
    <property type="entry name" value="Winged helix-like DNA-binding domain superfamily/Winged helix DNA-binding domain"/>
    <property type="match status" value="1"/>
</dbReference>
<organism evidence="4 5">
    <name type="scientific">Pyrobaculum islandicum (strain DSM 4184 / JCM 9189 / GEO3)</name>
    <dbReference type="NCBI Taxonomy" id="384616"/>
    <lineage>
        <taxon>Archaea</taxon>
        <taxon>Thermoproteota</taxon>
        <taxon>Thermoprotei</taxon>
        <taxon>Thermoproteales</taxon>
        <taxon>Thermoproteaceae</taxon>
        <taxon>Pyrobaculum</taxon>
    </lineage>
</organism>
<protein>
    <submittedName>
        <fullName evidence="4">Transcriptional regulator, TrmB</fullName>
    </submittedName>
</protein>
<dbReference type="InterPro" id="IPR002831">
    <property type="entry name" value="Tscrpt_reg_TrmB_N"/>
</dbReference>
<dbReference type="KEGG" id="pis:Pisl_1250"/>
<feature type="domain" description="Transcription regulator TrmB N-terminal" evidence="3">
    <location>
        <begin position="250"/>
        <end position="300"/>
    </location>
</feature>
<keyword evidence="2" id="KW-0472">Membrane</keyword>
<dbReference type="InterPro" id="IPR011991">
    <property type="entry name" value="ArsR-like_HTH"/>
</dbReference>
<evidence type="ECO:0000313" key="4">
    <source>
        <dbReference type="EMBL" id="ABL88415.1"/>
    </source>
</evidence>
<keyword evidence="5" id="KW-1185">Reference proteome</keyword>
<sequence>MIWALLLFANGTALMVFNATVTAAVFNITLPVQPLSAPVVELDRVPVPALFDGKTVSVVTGGRGLVTIRYVPKIDEIGGLPAINITTSDVVIIWANGSLLVIPNIKIFNYTRVDKSLVIVTKGPGYIAYAIPRPISPPYAAARQNNTTTPAAAVSQLNKTQPATATSQQNTSAVQQLPASHTTSQNNRSQRVSPPSESPLQTTSATVGGSVESPLWLAGWWLAALAGAAAFATALLVLKRGAREVAKLGDVDRQIFEYVKKTGGAYEADIARDLGIPRTTVFRAVRRLAEQGLVVLEKRNGRNWVAPADS</sequence>
<feature type="transmembrane region" description="Helical" evidence="2">
    <location>
        <begin position="215"/>
        <end position="238"/>
    </location>
</feature>
<dbReference type="CDD" id="cd00090">
    <property type="entry name" value="HTH_ARSR"/>
    <property type="match status" value="1"/>
</dbReference>
<dbReference type="Proteomes" id="UP000002595">
    <property type="component" value="Chromosome"/>
</dbReference>
<dbReference type="eggNOG" id="arCOG00374">
    <property type="taxonomic scope" value="Archaea"/>
</dbReference>
<keyword evidence="2" id="KW-1133">Transmembrane helix</keyword>
<dbReference type="SUPFAM" id="SSF46785">
    <property type="entry name" value="Winged helix' DNA-binding domain"/>
    <property type="match status" value="1"/>
</dbReference>
<evidence type="ECO:0000256" key="2">
    <source>
        <dbReference type="SAM" id="Phobius"/>
    </source>
</evidence>
<dbReference type="Pfam" id="PF01978">
    <property type="entry name" value="TrmB"/>
    <property type="match status" value="1"/>
</dbReference>
<dbReference type="RefSeq" id="WP_011762990.1">
    <property type="nucleotide sequence ID" value="NC_008701.1"/>
</dbReference>
<proteinExistence type="predicted"/>
<feature type="region of interest" description="Disordered" evidence="1">
    <location>
        <begin position="154"/>
        <end position="207"/>
    </location>
</feature>
<dbReference type="HOGENOM" id="CLU_910958_0_0_2"/>
<gene>
    <name evidence="4" type="ordered locus">Pisl_1250</name>
</gene>
<dbReference type="STRING" id="384616.Pisl_1250"/>
<evidence type="ECO:0000259" key="3">
    <source>
        <dbReference type="Pfam" id="PF01978"/>
    </source>
</evidence>
<dbReference type="AlphaFoldDB" id="A1RTY3"/>
<evidence type="ECO:0000256" key="1">
    <source>
        <dbReference type="SAM" id="MobiDB-lite"/>
    </source>
</evidence>
<dbReference type="GeneID" id="4617406"/>
<name>A1RTY3_PYRIL</name>
<dbReference type="OrthoDB" id="28494at2157"/>
<evidence type="ECO:0000313" key="5">
    <source>
        <dbReference type="Proteomes" id="UP000002595"/>
    </source>
</evidence>
<reference evidence="4" key="1">
    <citation type="submission" date="2006-12" db="EMBL/GenBank/DDBJ databases">
        <title>Complete sequence of Pyrobaculum islandicum DSM 4184.</title>
        <authorList>
            <person name="Copeland A."/>
            <person name="Lucas S."/>
            <person name="Lapidus A."/>
            <person name="Barry K."/>
            <person name="Detter J.C."/>
            <person name="Glavina del Rio T."/>
            <person name="Dalin E."/>
            <person name="Tice H."/>
            <person name="Pitluck S."/>
            <person name="Meincke L."/>
            <person name="Brettin T."/>
            <person name="Bruce D."/>
            <person name="Han C."/>
            <person name="Tapia R."/>
            <person name="Gilna P."/>
            <person name="Schmutz J."/>
            <person name="Larimer F."/>
            <person name="Land M."/>
            <person name="Hauser L."/>
            <person name="Kyrpides N."/>
            <person name="Mikhailova N."/>
            <person name="Cozen A.E."/>
            <person name="Fitz-Gibbon S.T."/>
            <person name="House C.H."/>
            <person name="Saltikov C."/>
            <person name="Lowe T."/>
            <person name="Richardson P."/>
        </authorList>
    </citation>
    <scope>NUCLEOTIDE SEQUENCE [LARGE SCALE GENOMIC DNA]</scope>
    <source>
        <strain evidence="4">DSM 4184</strain>
    </source>
</reference>
<dbReference type="InterPro" id="IPR036390">
    <property type="entry name" value="WH_DNA-bd_sf"/>
</dbReference>